<keyword evidence="6 11" id="KW-0472">Membrane</keyword>
<keyword evidence="3 9" id="KW-0812">Transmembrane</keyword>
<evidence type="ECO:0000256" key="7">
    <source>
        <dbReference type="ARBA" id="ARBA00023170"/>
    </source>
</evidence>
<comment type="subcellular location">
    <subcellularLocation>
        <location evidence="1">Membrane</location>
        <topology evidence="1">Multi-pass membrane protein</topology>
    </subcellularLocation>
</comment>
<evidence type="ECO:0000256" key="10">
    <source>
        <dbReference type="SAM" id="MobiDB-lite"/>
    </source>
</evidence>
<dbReference type="AlphaFoldDB" id="A0AAE1HII3"/>
<dbReference type="PROSITE" id="PS50262">
    <property type="entry name" value="G_PROTEIN_RECEP_F1_2"/>
    <property type="match status" value="1"/>
</dbReference>
<evidence type="ECO:0000256" key="2">
    <source>
        <dbReference type="ARBA" id="ARBA00010663"/>
    </source>
</evidence>
<dbReference type="GO" id="GO:0004930">
    <property type="term" value="F:G protein-coupled receptor activity"/>
    <property type="evidence" value="ECO:0007669"/>
    <property type="project" value="UniProtKB-KW"/>
</dbReference>
<proteinExistence type="inferred from homology"/>
<evidence type="ECO:0000256" key="11">
    <source>
        <dbReference type="SAM" id="Phobius"/>
    </source>
</evidence>
<accession>A0AAE1HII3</accession>
<keyword evidence="7 9" id="KW-0675">Receptor</keyword>
<feature type="transmembrane region" description="Helical" evidence="11">
    <location>
        <begin position="352"/>
        <end position="371"/>
    </location>
</feature>
<evidence type="ECO:0000256" key="9">
    <source>
        <dbReference type="RuleBase" id="RU000688"/>
    </source>
</evidence>
<comment type="similarity">
    <text evidence="2 9">Belongs to the G-protein coupled receptor 1 family.</text>
</comment>
<dbReference type="SUPFAM" id="SSF81321">
    <property type="entry name" value="Family A G protein-coupled receptor-like"/>
    <property type="match status" value="1"/>
</dbReference>
<dbReference type="GO" id="GO:0005886">
    <property type="term" value="C:plasma membrane"/>
    <property type="evidence" value="ECO:0007669"/>
    <property type="project" value="TreeGrafter"/>
</dbReference>
<evidence type="ECO:0000256" key="1">
    <source>
        <dbReference type="ARBA" id="ARBA00004141"/>
    </source>
</evidence>
<evidence type="ECO:0000256" key="8">
    <source>
        <dbReference type="ARBA" id="ARBA00023224"/>
    </source>
</evidence>
<evidence type="ECO:0000256" key="5">
    <source>
        <dbReference type="ARBA" id="ARBA00023040"/>
    </source>
</evidence>
<dbReference type="PANTHER" id="PTHR24243:SF230">
    <property type="entry name" value="G-PROTEIN COUPLED RECEPTORS FAMILY 1 PROFILE DOMAIN-CONTAINING PROTEIN"/>
    <property type="match status" value="1"/>
</dbReference>
<protein>
    <submittedName>
        <fullName evidence="13">Growth hormone secretagogue receptor type 1</fullName>
    </submittedName>
</protein>
<dbReference type="Pfam" id="PF00001">
    <property type="entry name" value="7tm_1"/>
    <property type="match status" value="1"/>
</dbReference>
<dbReference type="EMBL" id="JAHWGI010001033">
    <property type="protein sequence ID" value="KAK3921195.1"/>
    <property type="molecule type" value="Genomic_DNA"/>
</dbReference>
<dbReference type="PROSITE" id="PS00237">
    <property type="entry name" value="G_PROTEIN_RECEP_F1_1"/>
    <property type="match status" value="1"/>
</dbReference>
<reference evidence="13" key="1">
    <citation type="submission" date="2021-07" db="EMBL/GenBank/DDBJ databases">
        <authorList>
            <person name="Catto M.A."/>
            <person name="Jacobson A."/>
            <person name="Kennedy G."/>
            <person name="Labadie P."/>
            <person name="Hunt B.G."/>
            <person name="Srinivasan R."/>
        </authorList>
    </citation>
    <scope>NUCLEOTIDE SEQUENCE</scope>
    <source>
        <strain evidence="13">PL_HMW_Pooled</strain>
        <tissue evidence="13">Head</tissue>
    </source>
</reference>
<feature type="transmembrane region" description="Helical" evidence="11">
    <location>
        <begin position="131"/>
        <end position="152"/>
    </location>
</feature>
<comment type="caution">
    <text evidence="13">The sequence shown here is derived from an EMBL/GenBank/DDBJ whole genome shotgun (WGS) entry which is preliminary data.</text>
</comment>
<feature type="region of interest" description="Disordered" evidence="10">
    <location>
        <begin position="1"/>
        <end position="40"/>
    </location>
</feature>
<dbReference type="PRINTS" id="PR00237">
    <property type="entry name" value="GPCRRHODOPSN"/>
</dbReference>
<dbReference type="CDD" id="cd14978">
    <property type="entry name" value="7tmA_FMRFamide_R-like"/>
    <property type="match status" value="1"/>
</dbReference>
<feature type="compositionally biased region" description="Basic residues" evidence="10">
    <location>
        <begin position="283"/>
        <end position="297"/>
    </location>
</feature>
<keyword evidence="14" id="KW-1185">Reference proteome</keyword>
<feature type="compositionally biased region" description="Low complexity" evidence="10">
    <location>
        <begin position="23"/>
        <end position="40"/>
    </location>
</feature>
<evidence type="ECO:0000313" key="13">
    <source>
        <dbReference type="EMBL" id="KAK3921195.1"/>
    </source>
</evidence>
<feature type="transmembrane region" description="Helical" evidence="11">
    <location>
        <begin position="173"/>
        <end position="194"/>
    </location>
</feature>
<dbReference type="PANTHER" id="PTHR24243">
    <property type="entry name" value="G-PROTEIN COUPLED RECEPTOR"/>
    <property type="match status" value="1"/>
</dbReference>
<dbReference type="Proteomes" id="UP001219518">
    <property type="component" value="Unassembled WGS sequence"/>
</dbReference>
<dbReference type="InterPro" id="IPR000276">
    <property type="entry name" value="GPCR_Rhodpsn"/>
</dbReference>
<evidence type="ECO:0000259" key="12">
    <source>
        <dbReference type="PROSITE" id="PS50262"/>
    </source>
</evidence>
<evidence type="ECO:0000313" key="14">
    <source>
        <dbReference type="Proteomes" id="UP001219518"/>
    </source>
</evidence>
<dbReference type="InterPro" id="IPR017452">
    <property type="entry name" value="GPCR_Rhodpsn_7TM"/>
</dbReference>
<evidence type="ECO:0000256" key="4">
    <source>
        <dbReference type="ARBA" id="ARBA00022989"/>
    </source>
</evidence>
<organism evidence="13 14">
    <name type="scientific">Frankliniella fusca</name>
    <dbReference type="NCBI Taxonomy" id="407009"/>
    <lineage>
        <taxon>Eukaryota</taxon>
        <taxon>Metazoa</taxon>
        <taxon>Ecdysozoa</taxon>
        <taxon>Arthropoda</taxon>
        <taxon>Hexapoda</taxon>
        <taxon>Insecta</taxon>
        <taxon>Pterygota</taxon>
        <taxon>Neoptera</taxon>
        <taxon>Paraneoptera</taxon>
        <taxon>Thysanoptera</taxon>
        <taxon>Terebrantia</taxon>
        <taxon>Thripoidea</taxon>
        <taxon>Thripidae</taxon>
        <taxon>Frankliniella</taxon>
    </lineage>
</organism>
<feature type="domain" description="G-protein coupled receptors family 1 profile" evidence="12">
    <location>
        <begin position="74"/>
        <end position="369"/>
    </location>
</feature>
<dbReference type="Gene3D" id="1.20.1070.10">
    <property type="entry name" value="Rhodopsin 7-helix transmembrane proteins"/>
    <property type="match status" value="1"/>
</dbReference>
<feature type="transmembrane region" description="Helical" evidence="11">
    <location>
        <begin position="233"/>
        <end position="258"/>
    </location>
</feature>
<evidence type="ECO:0000256" key="3">
    <source>
        <dbReference type="ARBA" id="ARBA00022692"/>
    </source>
</evidence>
<feature type="region of interest" description="Disordered" evidence="10">
    <location>
        <begin position="276"/>
        <end position="303"/>
    </location>
</feature>
<sequence length="451" mass="49194">MAAGSGEAEGWTGSWSTTDDDVTATPGAWPSGPGAAAAGTTTWHTNSTELPGDPVLYAIQLWFTPMLVTLGTLGNCLCVIVFFGTKLNKLSSSYYLSGLAISDTCCLVAVAATWLEFIDIPVFNKNGFCQLFVYIKSVCSFLSVWFVVAFTVERFVAVSYPLQRLSMCTVARARAILASLTLAGLGLYSPYLFISAVIPVPAVQGAPGGSGGAANGTVLVCDMLKQWHNLARVLNYADICLTLVLPVLLILSLNACIARTVLRLARARKDLTNTAINGSGSLRGRRAPRRTLQHRGSTRPSGTQSKVTEMLLIVSTVFIALNLPSYIVRLYIFVNETTHQDEGSHTIVILQHYFNVLFDANFGINFVLYCVSGQNFRRALFGMCGFRTRRTDATMLTVVSEVGRTGSLNRHRANNVSSFRYIRDHRGSQELLAKDHREGNGYHADIEKTHL</sequence>
<keyword evidence="4 11" id="KW-1133">Transmembrane helix</keyword>
<keyword evidence="5 9" id="KW-0297">G-protein coupled receptor</keyword>
<feature type="transmembrane region" description="Helical" evidence="11">
    <location>
        <begin position="310"/>
        <end position="332"/>
    </location>
</feature>
<feature type="transmembrane region" description="Helical" evidence="11">
    <location>
        <begin position="59"/>
        <end position="83"/>
    </location>
</feature>
<keyword evidence="8 9" id="KW-0807">Transducer</keyword>
<gene>
    <name evidence="13" type="ORF">KUF71_010410</name>
</gene>
<feature type="transmembrane region" description="Helical" evidence="11">
    <location>
        <begin position="95"/>
        <end position="115"/>
    </location>
</feature>
<name>A0AAE1HII3_9NEOP</name>
<reference evidence="13" key="2">
    <citation type="journal article" date="2023" name="BMC Genomics">
        <title>Pest status, molecular evolution, and epigenetic factors derived from the genome assembly of Frankliniella fusca, a thysanopteran phytovirus vector.</title>
        <authorList>
            <person name="Catto M.A."/>
            <person name="Labadie P.E."/>
            <person name="Jacobson A.L."/>
            <person name="Kennedy G.G."/>
            <person name="Srinivasan R."/>
            <person name="Hunt B.G."/>
        </authorList>
    </citation>
    <scope>NUCLEOTIDE SEQUENCE</scope>
    <source>
        <strain evidence="13">PL_HMW_Pooled</strain>
    </source>
</reference>
<evidence type="ECO:0000256" key="6">
    <source>
        <dbReference type="ARBA" id="ARBA00023136"/>
    </source>
</evidence>